<dbReference type="VEuPathDB" id="FungiDB:AMAG_20013"/>
<gene>
    <name evidence="1" type="ORF">AMAG_20013</name>
</gene>
<protein>
    <submittedName>
        <fullName evidence="1">Uncharacterized protein</fullName>
    </submittedName>
</protein>
<accession>A0A0L0T4I2</accession>
<proteinExistence type="predicted"/>
<reference evidence="1 2" key="1">
    <citation type="submission" date="2009-11" db="EMBL/GenBank/DDBJ databases">
        <title>Annotation of Allomyces macrogynus ATCC 38327.</title>
        <authorList>
            <consortium name="The Broad Institute Genome Sequencing Platform"/>
            <person name="Russ C."/>
            <person name="Cuomo C."/>
            <person name="Burger G."/>
            <person name="Gray M.W."/>
            <person name="Holland P.W.H."/>
            <person name="King N."/>
            <person name="Lang F.B.F."/>
            <person name="Roger A.J."/>
            <person name="Ruiz-Trillo I."/>
            <person name="Young S.K."/>
            <person name="Zeng Q."/>
            <person name="Gargeya S."/>
            <person name="Fitzgerald M."/>
            <person name="Haas B."/>
            <person name="Abouelleil A."/>
            <person name="Alvarado L."/>
            <person name="Arachchi H.M."/>
            <person name="Berlin A."/>
            <person name="Chapman S.B."/>
            <person name="Gearin G."/>
            <person name="Goldberg J."/>
            <person name="Griggs A."/>
            <person name="Gujja S."/>
            <person name="Hansen M."/>
            <person name="Heiman D."/>
            <person name="Howarth C."/>
            <person name="Larimer J."/>
            <person name="Lui A."/>
            <person name="MacDonald P.J.P."/>
            <person name="McCowen C."/>
            <person name="Montmayeur A."/>
            <person name="Murphy C."/>
            <person name="Neiman D."/>
            <person name="Pearson M."/>
            <person name="Priest M."/>
            <person name="Roberts A."/>
            <person name="Saif S."/>
            <person name="Shea T."/>
            <person name="Sisk P."/>
            <person name="Stolte C."/>
            <person name="Sykes S."/>
            <person name="Wortman J."/>
            <person name="Nusbaum C."/>
            <person name="Birren B."/>
        </authorList>
    </citation>
    <scope>NUCLEOTIDE SEQUENCE [LARGE SCALE GENOMIC DNA]</scope>
    <source>
        <strain evidence="1 2">ATCC 38327</strain>
    </source>
</reference>
<dbReference type="AlphaFoldDB" id="A0A0L0T4I2"/>
<evidence type="ECO:0000313" key="2">
    <source>
        <dbReference type="Proteomes" id="UP000054350"/>
    </source>
</evidence>
<reference evidence="2" key="2">
    <citation type="submission" date="2009-11" db="EMBL/GenBank/DDBJ databases">
        <title>The Genome Sequence of Allomyces macrogynus strain ATCC 38327.</title>
        <authorList>
            <consortium name="The Broad Institute Genome Sequencing Platform"/>
            <person name="Russ C."/>
            <person name="Cuomo C."/>
            <person name="Shea T."/>
            <person name="Young S.K."/>
            <person name="Zeng Q."/>
            <person name="Koehrsen M."/>
            <person name="Haas B."/>
            <person name="Borodovsky M."/>
            <person name="Guigo R."/>
            <person name="Alvarado L."/>
            <person name="Berlin A."/>
            <person name="Borenstein D."/>
            <person name="Chen Z."/>
            <person name="Engels R."/>
            <person name="Freedman E."/>
            <person name="Gellesch M."/>
            <person name="Goldberg J."/>
            <person name="Griggs A."/>
            <person name="Gujja S."/>
            <person name="Heiman D."/>
            <person name="Hepburn T."/>
            <person name="Howarth C."/>
            <person name="Jen D."/>
            <person name="Larson L."/>
            <person name="Lewis B."/>
            <person name="Mehta T."/>
            <person name="Park D."/>
            <person name="Pearson M."/>
            <person name="Roberts A."/>
            <person name="Saif S."/>
            <person name="Shenoy N."/>
            <person name="Sisk P."/>
            <person name="Stolte C."/>
            <person name="Sykes S."/>
            <person name="Walk T."/>
            <person name="White J."/>
            <person name="Yandava C."/>
            <person name="Burger G."/>
            <person name="Gray M.W."/>
            <person name="Holland P.W.H."/>
            <person name="King N."/>
            <person name="Lang F.B.F."/>
            <person name="Roger A.J."/>
            <person name="Ruiz-Trillo I."/>
            <person name="Lander E."/>
            <person name="Nusbaum C."/>
        </authorList>
    </citation>
    <scope>NUCLEOTIDE SEQUENCE [LARGE SCALE GENOMIC DNA]</scope>
    <source>
        <strain evidence="2">ATCC 38327</strain>
    </source>
</reference>
<dbReference type="Proteomes" id="UP000054350">
    <property type="component" value="Unassembled WGS sequence"/>
</dbReference>
<organism evidence="1 2">
    <name type="scientific">Allomyces macrogynus (strain ATCC 38327)</name>
    <name type="common">Allomyces javanicus var. macrogynus</name>
    <dbReference type="NCBI Taxonomy" id="578462"/>
    <lineage>
        <taxon>Eukaryota</taxon>
        <taxon>Fungi</taxon>
        <taxon>Fungi incertae sedis</taxon>
        <taxon>Blastocladiomycota</taxon>
        <taxon>Blastocladiomycetes</taxon>
        <taxon>Blastocladiales</taxon>
        <taxon>Blastocladiaceae</taxon>
        <taxon>Allomyces</taxon>
    </lineage>
</organism>
<keyword evidence="2" id="KW-1185">Reference proteome</keyword>
<dbReference type="EMBL" id="GG745361">
    <property type="protein sequence ID" value="KNE69647.1"/>
    <property type="molecule type" value="Genomic_DNA"/>
</dbReference>
<dbReference type="OrthoDB" id="5340910at2759"/>
<sequence length="73" mass="7554">MQSGSSIRKSAVAENCVDGKVIEGKALCGFSSGAQACAHSCPDSDFIATLKPDKEEACKTAISNHKPSPPPTF</sequence>
<evidence type="ECO:0000313" key="1">
    <source>
        <dbReference type="EMBL" id="KNE69647.1"/>
    </source>
</evidence>
<name>A0A0L0T4I2_ALLM3</name>